<protein>
    <submittedName>
        <fullName evidence="1">Uncharacterized protein</fullName>
    </submittedName>
</protein>
<dbReference type="EMBL" id="JAIWYP010000008">
    <property type="protein sequence ID" value="KAH3788187.1"/>
    <property type="molecule type" value="Genomic_DNA"/>
</dbReference>
<organism evidence="1 2">
    <name type="scientific">Dreissena polymorpha</name>
    <name type="common">Zebra mussel</name>
    <name type="synonym">Mytilus polymorpha</name>
    <dbReference type="NCBI Taxonomy" id="45954"/>
    <lineage>
        <taxon>Eukaryota</taxon>
        <taxon>Metazoa</taxon>
        <taxon>Spiralia</taxon>
        <taxon>Lophotrochozoa</taxon>
        <taxon>Mollusca</taxon>
        <taxon>Bivalvia</taxon>
        <taxon>Autobranchia</taxon>
        <taxon>Heteroconchia</taxon>
        <taxon>Euheterodonta</taxon>
        <taxon>Imparidentia</taxon>
        <taxon>Neoheterodontei</taxon>
        <taxon>Myida</taxon>
        <taxon>Dreissenoidea</taxon>
        <taxon>Dreissenidae</taxon>
        <taxon>Dreissena</taxon>
    </lineage>
</organism>
<reference evidence="1" key="1">
    <citation type="journal article" date="2019" name="bioRxiv">
        <title>The Genome of the Zebra Mussel, Dreissena polymorpha: A Resource for Invasive Species Research.</title>
        <authorList>
            <person name="McCartney M.A."/>
            <person name="Auch B."/>
            <person name="Kono T."/>
            <person name="Mallez S."/>
            <person name="Zhang Y."/>
            <person name="Obille A."/>
            <person name="Becker A."/>
            <person name="Abrahante J.E."/>
            <person name="Garbe J."/>
            <person name="Badalamenti J.P."/>
            <person name="Herman A."/>
            <person name="Mangelson H."/>
            <person name="Liachko I."/>
            <person name="Sullivan S."/>
            <person name="Sone E.D."/>
            <person name="Koren S."/>
            <person name="Silverstein K.A.T."/>
            <person name="Beckman K.B."/>
            <person name="Gohl D.M."/>
        </authorList>
    </citation>
    <scope>NUCLEOTIDE SEQUENCE</scope>
    <source>
        <strain evidence="1">Duluth1</strain>
        <tissue evidence="1">Whole animal</tissue>
    </source>
</reference>
<evidence type="ECO:0000313" key="1">
    <source>
        <dbReference type="EMBL" id="KAH3788187.1"/>
    </source>
</evidence>
<comment type="caution">
    <text evidence="1">The sequence shown here is derived from an EMBL/GenBank/DDBJ whole genome shotgun (WGS) entry which is preliminary data.</text>
</comment>
<keyword evidence="2" id="KW-1185">Reference proteome</keyword>
<evidence type="ECO:0000313" key="2">
    <source>
        <dbReference type="Proteomes" id="UP000828390"/>
    </source>
</evidence>
<proteinExistence type="predicted"/>
<sequence length="61" mass="6843">MGMPDSVFKALTNITWECVQCGVQNFSTEIFDTTLFDTSNSYSARSDITHTDTFGTPRRLS</sequence>
<dbReference type="AlphaFoldDB" id="A0A9D4EXS1"/>
<dbReference type="Proteomes" id="UP000828390">
    <property type="component" value="Unassembled WGS sequence"/>
</dbReference>
<reference evidence="1" key="2">
    <citation type="submission" date="2020-11" db="EMBL/GenBank/DDBJ databases">
        <authorList>
            <person name="McCartney M.A."/>
            <person name="Auch B."/>
            <person name="Kono T."/>
            <person name="Mallez S."/>
            <person name="Becker A."/>
            <person name="Gohl D.M."/>
            <person name="Silverstein K.A.T."/>
            <person name="Koren S."/>
            <person name="Bechman K.B."/>
            <person name="Herman A."/>
            <person name="Abrahante J.E."/>
            <person name="Garbe J."/>
        </authorList>
    </citation>
    <scope>NUCLEOTIDE SEQUENCE</scope>
    <source>
        <strain evidence="1">Duluth1</strain>
        <tissue evidence="1">Whole animal</tissue>
    </source>
</reference>
<gene>
    <name evidence="1" type="ORF">DPMN_166320</name>
</gene>
<accession>A0A9D4EXS1</accession>
<name>A0A9D4EXS1_DREPO</name>